<feature type="transmembrane region" description="Helical" evidence="1">
    <location>
        <begin position="20"/>
        <end position="37"/>
    </location>
</feature>
<feature type="transmembrane region" description="Helical" evidence="1">
    <location>
        <begin position="68"/>
        <end position="91"/>
    </location>
</feature>
<sequence>MTAAEEHEDIKRIRHRAADASMGFGLIAILIGVFTGTSAMLPGFALLALGGLAGIGVYAASDTTMSRWFTLWSASLTVLGVVALIVINQLAG</sequence>
<evidence type="ECO:0000313" key="2">
    <source>
        <dbReference type="EMBL" id="OJF13006.1"/>
    </source>
</evidence>
<feature type="transmembrane region" description="Helical" evidence="1">
    <location>
        <begin position="43"/>
        <end position="61"/>
    </location>
</feature>
<dbReference type="RefSeq" id="WP_071806443.1">
    <property type="nucleotide sequence ID" value="NZ_MEIA01000182.1"/>
</dbReference>
<protein>
    <submittedName>
        <fullName evidence="2">Uncharacterized protein</fullName>
    </submittedName>
</protein>
<dbReference type="EMBL" id="MEIA01000182">
    <property type="protein sequence ID" value="OJF13006.1"/>
    <property type="molecule type" value="Genomic_DNA"/>
</dbReference>
<accession>A0A1K0GL32</accession>
<keyword evidence="1" id="KW-0812">Transmembrane</keyword>
<dbReference type="Proteomes" id="UP000182486">
    <property type="component" value="Unassembled WGS sequence"/>
</dbReference>
<keyword evidence="1" id="KW-1133">Transmembrane helix</keyword>
<keyword evidence="3" id="KW-1185">Reference proteome</keyword>
<reference evidence="2 3" key="1">
    <citation type="submission" date="2016-09" db="EMBL/GenBank/DDBJ databases">
        <title>Couchioplanes caeruleus draft genome sequence.</title>
        <authorList>
            <person name="Sheehan J."/>
            <person name="Caffrey P."/>
        </authorList>
    </citation>
    <scope>NUCLEOTIDE SEQUENCE [LARGE SCALE GENOMIC DNA]</scope>
    <source>
        <strain evidence="2 3">DSM 43634</strain>
    </source>
</reference>
<dbReference type="AlphaFoldDB" id="A0A1K0GL32"/>
<name>A0A1K0GL32_9ACTN</name>
<proteinExistence type="predicted"/>
<evidence type="ECO:0000313" key="3">
    <source>
        <dbReference type="Proteomes" id="UP000182486"/>
    </source>
</evidence>
<keyword evidence="1" id="KW-0472">Membrane</keyword>
<gene>
    <name evidence="2" type="ORF">BG844_17705</name>
</gene>
<comment type="caution">
    <text evidence="2">The sequence shown here is derived from an EMBL/GenBank/DDBJ whole genome shotgun (WGS) entry which is preliminary data.</text>
</comment>
<organism evidence="2 3">
    <name type="scientific">Couchioplanes caeruleus subsp. caeruleus</name>
    <dbReference type="NCBI Taxonomy" id="56427"/>
    <lineage>
        <taxon>Bacteria</taxon>
        <taxon>Bacillati</taxon>
        <taxon>Actinomycetota</taxon>
        <taxon>Actinomycetes</taxon>
        <taxon>Micromonosporales</taxon>
        <taxon>Micromonosporaceae</taxon>
        <taxon>Couchioplanes</taxon>
    </lineage>
</organism>
<evidence type="ECO:0000256" key="1">
    <source>
        <dbReference type="SAM" id="Phobius"/>
    </source>
</evidence>